<protein>
    <submittedName>
        <fullName evidence="8">ABC-type uncharacterized transport system involved in gliding motility, auxiliary component</fullName>
    </submittedName>
</protein>
<dbReference type="Pfam" id="PF23357">
    <property type="entry name" value="DUF7088"/>
    <property type="match status" value="1"/>
</dbReference>
<dbReference type="Pfam" id="PF09822">
    <property type="entry name" value="ABC_transp_aux"/>
    <property type="match status" value="1"/>
</dbReference>
<accession>A0A451BL50</accession>
<sequence>MNIKWFASGGLVLAVVLLFAVNIFSTAAFRSVRMDLTEGELYTLSEGTRNILSTLEEPVTLRLFLSWKEANRLPQISAYAARVRELLEEYHRVSNGLVRVHAIEPEPFSEEEDRAVAYGLTAVPLNEQGDSFYFGLVATGSTDTEASIPFFSPSREAFLEYDITNLIHQAAYPDKNVIALISSLDMDGQKEMGMRTSRRNRKPKPWIVLEQIRQYFDVRTLKNDIENIPADVGILMLVHPQSITRKTLYAIDQFVLRGGRALVFVDPHSEIDSQAPNMLGGIPSPDTSSELAPLFTAWGVEFSPSKVVGDRRLAEQIRFQIDSRTAITDYPIWVRLSASEMDADDIITAELDSIVLASPGRLRATDEKKTRLLPLLQTTVNAMEYDLARVKFLTDPQRLLDGYRGRGEKYTLAARVTGPAQSAFPEGSPEDEDEDSSPSARKKESDRAKTPPIEHLSASKEDINIVIVADTDMLRDQFWVHVQQFLGAHLVQPTAANGTFVVNALDNLVGSNDLISIRSQGHFQRPFTQVDTIREEAEIRFRQKEKELLDKLRDTESKLVELERGRKGNSALVLSMAQQREIERFRDEKLKIRKALRDVRHQLRKNIERLEDWLKFINIALVPLLIGIGAMIAVFYRSRRKPRSAAAT</sequence>
<keyword evidence="3" id="KW-0812">Transmembrane</keyword>
<proteinExistence type="predicted"/>
<feature type="domain" description="ABC-type uncharacterised transport system" evidence="4">
    <location>
        <begin position="177"/>
        <end position="504"/>
    </location>
</feature>
<reference evidence="8" key="1">
    <citation type="submission" date="2019-02" db="EMBL/GenBank/DDBJ databases">
        <authorList>
            <person name="Gruber-Vodicka R. H."/>
            <person name="Seah K. B. B."/>
        </authorList>
    </citation>
    <scope>NUCLEOTIDE SEQUENCE</scope>
    <source>
        <strain evidence="8">BECK_S127</strain>
        <strain evidence="7">BECK_S1320</strain>
        <strain evidence="6">BECK_S1321</strain>
    </source>
</reference>
<feature type="domain" description="DUF7088" evidence="5">
    <location>
        <begin position="39"/>
        <end position="138"/>
    </location>
</feature>
<organism evidence="8">
    <name type="scientific">Candidatus Kentrum sp. SD</name>
    <dbReference type="NCBI Taxonomy" id="2126332"/>
    <lineage>
        <taxon>Bacteria</taxon>
        <taxon>Pseudomonadati</taxon>
        <taxon>Pseudomonadota</taxon>
        <taxon>Gammaproteobacteria</taxon>
        <taxon>Candidatus Kentrum</taxon>
    </lineage>
</organism>
<evidence type="ECO:0000259" key="4">
    <source>
        <dbReference type="Pfam" id="PF09822"/>
    </source>
</evidence>
<keyword evidence="1" id="KW-0175">Coiled coil</keyword>
<evidence type="ECO:0000256" key="3">
    <source>
        <dbReference type="SAM" id="Phobius"/>
    </source>
</evidence>
<feature type="region of interest" description="Disordered" evidence="2">
    <location>
        <begin position="415"/>
        <end position="455"/>
    </location>
</feature>
<evidence type="ECO:0000313" key="8">
    <source>
        <dbReference type="EMBL" id="VFK79003.1"/>
    </source>
</evidence>
<feature type="transmembrane region" description="Helical" evidence="3">
    <location>
        <begin position="613"/>
        <end position="636"/>
    </location>
</feature>
<evidence type="ECO:0000313" key="7">
    <source>
        <dbReference type="EMBL" id="VFK38545.1"/>
    </source>
</evidence>
<name>A0A451BL50_9GAMM</name>
<keyword evidence="3" id="KW-1133">Transmembrane helix</keyword>
<gene>
    <name evidence="8" type="ORF">BECKSD772D_GA0070982_103211</name>
    <name evidence="7" type="ORF">BECKSD772E_GA0070983_100117</name>
    <name evidence="6" type="ORF">BECKSD772F_GA0070984_100118</name>
</gene>
<dbReference type="InterPro" id="IPR019196">
    <property type="entry name" value="ABC_transp_unknown"/>
</dbReference>
<evidence type="ECO:0000256" key="2">
    <source>
        <dbReference type="SAM" id="MobiDB-lite"/>
    </source>
</evidence>
<dbReference type="EMBL" id="CAADFU010000001">
    <property type="protein sequence ID" value="VFK38545.1"/>
    <property type="molecule type" value="Genomic_DNA"/>
</dbReference>
<dbReference type="InterPro" id="IPR055396">
    <property type="entry name" value="DUF7088"/>
</dbReference>
<evidence type="ECO:0000259" key="5">
    <source>
        <dbReference type="Pfam" id="PF23357"/>
    </source>
</evidence>
<dbReference type="AlphaFoldDB" id="A0A451BL50"/>
<feature type="coiled-coil region" evidence="1">
    <location>
        <begin position="534"/>
        <end position="565"/>
    </location>
</feature>
<evidence type="ECO:0000256" key="1">
    <source>
        <dbReference type="SAM" id="Coils"/>
    </source>
</evidence>
<dbReference type="EMBL" id="CAADHB010000032">
    <property type="protein sequence ID" value="VFK79003.1"/>
    <property type="molecule type" value="Genomic_DNA"/>
</dbReference>
<keyword evidence="3" id="KW-0472">Membrane</keyword>
<dbReference type="EMBL" id="CAADFR010000001">
    <property type="protein sequence ID" value="VFK36344.1"/>
    <property type="molecule type" value="Genomic_DNA"/>
</dbReference>
<evidence type="ECO:0000313" key="6">
    <source>
        <dbReference type="EMBL" id="VFK36344.1"/>
    </source>
</evidence>